<dbReference type="PROSITE" id="PS51257">
    <property type="entry name" value="PROKAR_LIPOPROTEIN"/>
    <property type="match status" value="1"/>
</dbReference>
<evidence type="ECO:0000313" key="2">
    <source>
        <dbReference type="Proteomes" id="UP000477680"/>
    </source>
</evidence>
<dbReference type="InterPro" id="IPR008964">
    <property type="entry name" value="Invasin/intimin_cell_adhesion"/>
</dbReference>
<name>A0A6C0U9L9_9GAMM</name>
<proteinExistence type="predicted"/>
<dbReference type="SUPFAM" id="SSF49373">
    <property type="entry name" value="Invasin/intimin cell-adhesion fragments"/>
    <property type="match status" value="2"/>
</dbReference>
<dbReference type="Proteomes" id="UP000477680">
    <property type="component" value="Chromosome"/>
</dbReference>
<evidence type="ECO:0000313" key="1">
    <source>
        <dbReference type="EMBL" id="QIB66374.1"/>
    </source>
</evidence>
<gene>
    <name evidence="1" type="ORF">G3T16_14195</name>
</gene>
<keyword evidence="2" id="KW-1185">Reference proteome</keyword>
<accession>A0A6C0U9L9</accession>
<dbReference type="KEGG" id="kim:G3T16_14195"/>
<reference evidence="1 2" key="1">
    <citation type="submission" date="2020-02" db="EMBL/GenBank/DDBJ databases">
        <title>Genome sequencing for Kineobactrum sp. M2.</title>
        <authorList>
            <person name="Park S.-J."/>
        </authorList>
    </citation>
    <scope>NUCLEOTIDE SEQUENCE [LARGE SCALE GENOMIC DNA]</scope>
    <source>
        <strain evidence="1 2">M2</strain>
    </source>
</reference>
<evidence type="ECO:0008006" key="3">
    <source>
        <dbReference type="Google" id="ProtNLM"/>
    </source>
</evidence>
<dbReference type="InterPro" id="IPR013783">
    <property type="entry name" value="Ig-like_fold"/>
</dbReference>
<dbReference type="AlphaFoldDB" id="A0A6C0U9L9"/>
<dbReference type="EMBL" id="CP048711">
    <property type="protein sequence ID" value="QIB66374.1"/>
    <property type="molecule type" value="Genomic_DNA"/>
</dbReference>
<dbReference type="Gene3D" id="2.60.40.10">
    <property type="entry name" value="Immunoglobulins"/>
    <property type="match status" value="4"/>
</dbReference>
<protein>
    <recommendedName>
        <fullName evidence="3">Big-1 domain-containing protein</fullName>
    </recommendedName>
</protein>
<dbReference type="RefSeq" id="WP_163495808.1">
    <property type="nucleotide sequence ID" value="NZ_CP048711.1"/>
</dbReference>
<organism evidence="1 2">
    <name type="scientific">Kineobactrum salinum</name>
    <dbReference type="NCBI Taxonomy" id="2708301"/>
    <lineage>
        <taxon>Bacteria</taxon>
        <taxon>Pseudomonadati</taxon>
        <taxon>Pseudomonadota</taxon>
        <taxon>Gammaproteobacteria</taxon>
        <taxon>Cellvibrionales</taxon>
        <taxon>Halieaceae</taxon>
        <taxon>Kineobactrum</taxon>
    </lineage>
</organism>
<sequence length="723" mass="75338">MTNRFATLTSRLAAVLALVLTLFACGGGGGGGGSGFLPGDDDTYFLDLVMVDPVGNPTDTISSTTPATLYVTVTRNGRNGAPVSGQVVSAQSELALITPDSGTALTDDDGVATLQVESDGTLGAGSIEVSVDAPDGTVTQSINFQAIRAALRLGHFRDGEFINGELGTSADSIPRAGTAAITVSAVDEDDNPVDTAEEVRFSSGCERSGTASFSENPLTLENGRGTIEYTAANCNGEDEITATLVGTSTTASATIFVAPAQVTSIIFESAEPPVLALKGTGGGSGLQETGFVTFRVVDADNTPLSGVEVDFELTTDIGGITLAQSRGVSNAEGLVTTVVQSGNVATAVRVTATIEANAPDGSLLTLTTVSDVLAITTGLPDQNSISLSAESLNVPGARQLDGVQIELTVRMADKFNNPVPDGTAAVFRTEYGSIEGSCATGAEGEAGACTVIWTSQAPRFPTFNADLVRTTNDSEYNCPSHSEPSGPCPDDLGYIRGMRSTVLVTALGEESFIDQNGNGLYDEGEPFDDLAEAFIDHNEDGRYNPARGCVPSSALCEAAGSEETFVDFNNDGVFNLGNGIYNGVLCPPEGDGVFCSRKLVNVRDNIVLILGSETGFDILLIDNGTLREPTVLRTGRIYRGYIADQYNNAPDGEFSVRVEGDSGCEIEGDDIDIEIADSNSRGAYRLPQFRITENNGGIVRITLSGRNTEVIATYPCQEPPPED</sequence>